<dbReference type="InterPro" id="IPR041351">
    <property type="entry name" value="Ig_GlcNase"/>
</dbReference>
<dbReference type="AlphaFoldDB" id="A0A8K0SJX9"/>
<organism evidence="10 11">
    <name type="scientific">Stachybotrys elegans</name>
    <dbReference type="NCBI Taxonomy" id="80388"/>
    <lineage>
        <taxon>Eukaryota</taxon>
        <taxon>Fungi</taxon>
        <taxon>Dikarya</taxon>
        <taxon>Ascomycota</taxon>
        <taxon>Pezizomycotina</taxon>
        <taxon>Sordariomycetes</taxon>
        <taxon>Hypocreomycetidae</taxon>
        <taxon>Hypocreales</taxon>
        <taxon>Stachybotryaceae</taxon>
        <taxon>Stachybotrys</taxon>
    </lineage>
</organism>
<dbReference type="InterPro" id="IPR036156">
    <property type="entry name" value="Beta-gal/glucu_dom_sf"/>
</dbReference>
<evidence type="ECO:0000259" key="9">
    <source>
        <dbReference type="Pfam" id="PF22666"/>
    </source>
</evidence>
<gene>
    <name evidence="10" type="ORF">B0I35DRAFT_361768</name>
</gene>
<keyword evidence="11" id="KW-1185">Reference proteome</keyword>
<evidence type="ECO:0000313" key="11">
    <source>
        <dbReference type="Proteomes" id="UP000813444"/>
    </source>
</evidence>
<accession>A0A8K0SJX9</accession>
<protein>
    <submittedName>
        <fullName evidence="10">Glycoside hydrolase family 2 protein</fullName>
    </submittedName>
</protein>
<feature type="domain" description="Beta-mannosidase-like galactose-binding" evidence="9">
    <location>
        <begin position="62"/>
        <end position="174"/>
    </location>
</feature>
<dbReference type="InterPro" id="IPR013783">
    <property type="entry name" value="Ig-like_fold"/>
</dbReference>
<evidence type="ECO:0000313" key="10">
    <source>
        <dbReference type="EMBL" id="KAH7305888.1"/>
    </source>
</evidence>
<keyword evidence="4" id="KW-0326">Glycosidase</keyword>
<evidence type="ECO:0000259" key="8">
    <source>
        <dbReference type="Pfam" id="PF18368"/>
    </source>
</evidence>
<name>A0A8K0SJX9_9HYPO</name>
<comment type="similarity">
    <text evidence="1">Belongs to the glycosyl hydrolase 2 family.</text>
</comment>
<dbReference type="PANTHER" id="PTHR43536">
    <property type="entry name" value="MANNOSYLGLYCOPROTEIN ENDO-BETA-MANNOSIDASE"/>
    <property type="match status" value="1"/>
</dbReference>
<keyword evidence="3" id="KW-0119">Carbohydrate metabolism</keyword>
<proteinExistence type="inferred from homology"/>
<dbReference type="OrthoDB" id="408532at2759"/>
<dbReference type="Pfam" id="PF18368">
    <property type="entry name" value="Ig_GlcNase"/>
    <property type="match status" value="1"/>
</dbReference>
<dbReference type="PANTHER" id="PTHR43536:SF1">
    <property type="entry name" value="MANNOSYLGLYCOPROTEIN ENDO-BETA-MANNOSIDASE"/>
    <property type="match status" value="1"/>
</dbReference>
<keyword evidence="2 10" id="KW-0378">Hydrolase</keyword>
<evidence type="ECO:0000256" key="4">
    <source>
        <dbReference type="ARBA" id="ARBA00023295"/>
    </source>
</evidence>
<dbReference type="Pfam" id="PF17786">
    <property type="entry name" value="Mannosidase_ig"/>
    <property type="match status" value="1"/>
</dbReference>
<dbReference type="GO" id="GO:0004553">
    <property type="term" value="F:hydrolase activity, hydrolyzing O-glycosyl compounds"/>
    <property type="evidence" value="ECO:0007669"/>
    <property type="project" value="InterPro"/>
</dbReference>
<evidence type="ECO:0000259" key="7">
    <source>
        <dbReference type="Pfam" id="PF17786"/>
    </source>
</evidence>
<evidence type="ECO:0000256" key="2">
    <source>
        <dbReference type="ARBA" id="ARBA00022801"/>
    </source>
</evidence>
<reference evidence="10" key="1">
    <citation type="journal article" date="2021" name="Nat. Commun.">
        <title>Genetic determinants of endophytism in the Arabidopsis root mycobiome.</title>
        <authorList>
            <person name="Mesny F."/>
            <person name="Miyauchi S."/>
            <person name="Thiergart T."/>
            <person name="Pickel B."/>
            <person name="Atanasova L."/>
            <person name="Karlsson M."/>
            <person name="Huettel B."/>
            <person name="Barry K.W."/>
            <person name="Haridas S."/>
            <person name="Chen C."/>
            <person name="Bauer D."/>
            <person name="Andreopoulos W."/>
            <person name="Pangilinan J."/>
            <person name="LaButti K."/>
            <person name="Riley R."/>
            <person name="Lipzen A."/>
            <person name="Clum A."/>
            <person name="Drula E."/>
            <person name="Henrissat B."/>
            <person name="Kohler A."/>
            <person name="Grigoriev I.V."/>
            <person name="Martin F.M."/>
            <person name="Hacquard S."/>
        </authorList>
    </citation>
    <scope>NUCLEOTIDE SEQUENCE</scope>
    <source>
        <strain evidence="10">MPI-CAGE-CH-0235</strain>
    </source>
</reference>
<keyword evidence="5" id="KW-0624">Polysaccharide degradation</keyword>
<evidence type="ECO:0000259" key="6">
    <source>
        <dbReference type="Pfam" id="PF00703"/>
    </source>
</evidence>
<dbReference type="SUPFAM" id="SSF49785">
    <property type="entry name" value="Galactose-binding domain-like"/>
    <property type="match status" value="1"/>
</dbReference>
<dbReference type="EMBL" id="JAGPNK010000017">
    <property type="protein sequence ID" value="KAH7305888.1"/>
    <property type="molecule type" value="Genomic_DNA"/>
</dbReference>
<dbReference type="Gene3D" id="2.60.40.10">
    <property type="entry name" value="Immunoglobulins"/>
    <property type="match status" value="3"/>
</dbReference>
<feature type="domain" description="Glycoside hydrolase family 2 immunoglobulin-like beta-sandwich" evidence="6">
    <location>
        <begin position="225"/>
        <end position="320"/>
    </location>
</feature>
<comment type="caution">
    <text evidence="10">The sequence shown here is derived from an EMBL/GenBank/DDBJ whole genome shotgun (WGS) entry which is preliminary data.</text>
</comment>
<sequence>MARRLFKVLATLEATRRCTAQELLVSAPGQISKIPNWDIQSSSDVNDDLTILSQPGADTSSFYHIPTSRCTLMGCLLEAGIYKDEELWFSNNLESFNWGQFSVPWIYRNEFALEPSDGQHFILQTNGISSRADIYLNGELLADKEYQSGAYSGRIYEITDLVAAENALLIQAYPTNYFYDLALGFVDWNPYPPDNGTGVWRDVTVKQTGPVFFETLSAIVGIDPGSVTLRLGVRNLESTEVRFVAKASITEPDDGAEHILKETVTLNPHEARVIEFTQTFEDPKLWWPKQWGDQPLYSAVVTGSVNCATTDTLKTTFGLRTVTSEVNEDDDIVFYVNGKPFQVMGGGYSADMFLRFDPQRFEHIVEYMLDMGLNTIRLEGKNEHPELYDVADRMGLMVMAGWECCNKWESWSYNNELSVDPVPVWEDEDYSDANATMWHEARMLQTHPSMLTFLIGSDFWPDDRATAIYVAALRGSDWQLPIVPAASKRGYPDLLGRSGMKMEGPYDWVPPNYWYDVEGDDDRAGAAFGFGSELGAGVGTPELGSLRRFLSEDDMDDLWLNPDKGLYHMSTNVSQFYDRGIYNEGLYERYGAPTSLEDYLMKAQVADYEAIRAQHEAFSSRWSEGRIATGMIYWMLVNAWPSLHWNQFDYYLHPAGTYFGSKVGSRTEHVSYNYMSKDVWIINRSLDRNGARRVDVSVIGLDGQQLANATYDVETAANSAARVGVVPGLEDADNVVFVKLVLKGGEDEILSRNVYWIAPSIDTLAWEDSTWYHTPVTEFANYTSLFGLEEASIQATVSADARDGELYRITLENEATVPAFFIRMNLVDGEGRDVNPVIWSDNYLTLWPGERLEVTVRPGLESPTGYAVVIDGVNLPASNLDLGS</sequence>
<evidence type="ECO:0000256" key="1">
    <source>
        <dbReference type="ARBA" id="ARBA00007401"/>
    </source>
</evidence>
<dbReference type="InterPro" id="IPR006102">
    <property type="entry name" value="Ig-like_GH2"/>
</dbReference>
<evidence type="ECO:0000256" key="5">
    <source>
        <dbReference type="ARBA" id="ARBA00023326"/>
    </source>
</evidence>
<dbReference type="SUPFAM" id="SSF51445">
    <property type="entry name" value="(Trans)glycosidases"/>
    <property type="match status" value="1"/>
</dbReference>
<feature type="domain" description="Mannosidase Ig/CBM-like" evidence="7">
    <location>
        <begin position="678"/>
        <end position="759"/>
    </location>
</feature>
<dbReference type="InterPro" id="IPR041447">
    <property type="entry name" value="Mannosidase_ig"/>
</dbReference>
<dbReference type="Proteomes" id="UP000813444">
    <property type="component" value="Unassembled WGS sequence"/>
</dbReference>
<dbReference type="Gene3D" id="3.20.20.80">
    <property type="entry name" value="Glycosidases"/>
    <property type="match status" value="1"/>
</dbReference>
<dbReference type="Pfam" id="PF22666">
    <property type="entry name" value="Glyco_hydro_2_N2"/>
    <property type="match status" value="1"/>
</dbReference>
<dbReference type="InterPro" id="IPR017853">
    <property type="entry name" value="GH"/>
</dbReference>
<feature type="domain" description="Exo-beta-D-glucosaminidase Ig-fold" evidence="8">
    <location>
        <begin position="771"/>
        <end position="874"/>
    </location>
</feature>
<dbReference type="InterPro" id="IPR054593">
    <property type="entry name" value="Beta-mannosidase-like_N2"/>
</dbReference>
<dbReference type="InterPro" id="IPR043534">
    <property type="entry name" value="EBDG/EBM"/>
</dbReference>
<dbReference type="Pfam" id="PF00703">
    <property type="entry name" value="Glyco_hydro_2"/>
    <property type="match status" value="1"/>
</dbReference>
<evidence type="ECO:0000256" key="3">
    <source>
        <dbReference type="ARBA" id="ARBA00023277"/>
    </source>
</evidence>
<dbReference type="InterPro" id="IPR008979">
    <property type="entry name" value="Galactose-bd-like_sf"/>
</dbReference>
<dbReference type="SUPFAM" id="SSF49303">
    <property type="entry name" value="beta-Galactosidase/glucuronidase domain"/>
    <property type="match status" value="3"/>
</dbReference>
<dbReference type="Gene3D" id="2.60.120.260">
    <property type="entry name" value="Galactose-binding domain-like"/>
    <property type="match status" value="1"/>
</dbReference>
<dbReference type="GO" id="GO:0000272">
    <property type="term" value="P:polysaccharide catabolic process"/>
    <property type="evidence" value="ECO:0007669"/>
    <property type="project" value="UniProtKB-KW"/>
</dbReference>